<dbReference type="InterPro" id="IPR046959">
    <property type="entry name" value="PRK1-6/SRF4-like"/>
</dbReference>
<dbReference type="GO" id="GO:0005524">
    <property type="term" value="F:ATP binding"/>
    <property type="evidence" value="ECO:0007669"/>
    <property type="project" value="InterPro"/>
</dbReference>
<organism evidence="2 3">
    <name type="scientific">Xylaria bambusicola</name>
    <dbReference type="NCBI Taxonomy" id="326684"/>
    <lineage>
        <taxon>Eukaryota</taxon>
        <taxon>Fungi</taxon>
        <taxon>Dikarya</taxon>
        <taxon>Ascomycota</taxon>
        <taxon>Pezizomycotina</taxon>
        <taxon>Sordariomycetes</taxon>
        <taxon>Xylariomycetidae</taxon>
        <taxon>Xylariales</taxon>
        <taxon>Xylariaceae</taxon>
        <taxon>Xylaria</taxon>
    </lineage>
</organism>
<gene>
    <name evidence="2" type="ORF">RRF57_009213</name>
</gene>
<dbReference type="SMART" id="SM00220">
    <property type="entry name" value="S_TKc"/>
    <property type="match status" value="1"/>
</dbReference>
<dbReference type="Pfam" id="PF00069">
    <property type="entry name" value="Pkinase"/>
    <property type="match status" value="1"/>
</dbReference>
<evidence type="ECO:0000313" key="3">
    <source>
        <dbReference type="Proteomes" id="UP001305414"/>
    </source>
</evidence>
<dbReference type="Gene3D" id="1.10.510.10">
    <property type="entry name" value="Transferase(Phosphotransferase) domain 1"/>
    <property type="match status" value="1"/>
</dbReference>
<dbReference type="SUPFAM" id="SSF56112">
    <property type="entry name" value="Protein kinase-like (PK-like)"/>
    <property type="match status" value="1"/>
</dbReference>
<comment type="caution">
    <text evidence="2">The sequence shown here is derived from an EMBL/GenBank/DDBJ whole genome shotgun (WGS) entry which is preliminary data.</text>
</comment>
<feature type="domain" description="Protein kinase" evidence="1">
    <location>
        <begin position="1"/>
        <end position="278"/>
    </location>
</feature>
<evidence type="ECO:0000313" key="2">
    <source>
        <dbReference type="EMBL" id="KAK5633499.1"/>
    </source>
</evidence>
<protein>
    <recommendedName>
        <fullName evidence="1">Protein kinase domain-containing protein</fullName>
    </recommendedName>
</protein>
<dbReference type="Proteomes" id="UP001305414">
    <property type="component" value="Unassembled WGS sequence"/>
</dbReference>
<dbReference type="InterPro" id="IPR000719">
    <property type="entry name" value="Prot_kinase_dom"/>
</dbReference>
<name>A0AAN7V2E3_9PEZI</name>
<proteinExistence type="predicted"/>
<dbReference type="PANTHER" id="PTHR48007:SF4">
    <property type="entry name" value="LEUCINE-RICH REPEAT RECEPTOR-LIKE PROTEIN KINASE PXC1"/>
    <property type="match status" value="1"/>
</dbReference>
<dbReference type="PROSITE" id="PS50011">
    <property type="entry name" value="PROTEIN_KINASE_DOM"/>
    <property type="match status" value="1"/>
</dbReference>
<sequence length="609" mass="69382">MVQAVRKRLNTKGNTKEFDKEVKCLRLLNQLRHTNIIPLWGCYTYREEQNFIFPYLDMDLGRFLLAGVRHKDFQWDCTFYSALAGLASALSNTHRLLLNQTEHGVDFDAIGYHHDLRPPNVLVNADNFVLADFGLGTLKKSEELSHTPYKSISGDYIAPECTDMEELPQTVNRAIDVWAFGCLMAEVVTYMLKGAGGVVQFREKRLTPGRFPQWKDASFYQPDGAVKQEVISWMGSLIREHSTQHLVPQLIEISLNALQPDVQIRPKINDVYRRLAALSVRKHFHSVRNLFRGIQGSEPSSTPLVQRRMESLRLAEKRFEVWGFVLSLSENNPSGRILELSGNCVGIMKSLLSALTEESQKMLSGETSDRISLPRLILQKVENLWTALPEDMLHFAKSHWEESLHKMESTQQISSPRYVNADELTAHPTSAIDTLHFEFEEAARLFIDDLPASVPFSEFSDVTTVSVVYDITDKIQAEQHQSGGLRNLSKIQPYLKSLEGYTAVIDEIIHGDRQILASLWGPIACLLQRAAILDEAYDSLINAIAEAGQYLPDFQASVSLSNQNIETKEITVLFYKDIMNLYRELLQPFTHQRRYFHRAFYSTIFHPSG</sequence>
<keyword evidence="3" id="KW-1185">Reference proteome</keyword>
<dbReference type="EMBL" id="JAWHQM010000033">
    <property type="protein sequence ID" value="KAK5633499.1"/>
    <property type="molecule type" value="Genomic_DNA"/>
</dbReference>
<accession>A0AAN7V2E3</accession>
<evidence type="ECO:0000259" key="1">
    <source>
        <dbReference type="PROSITE" id="PS50011"/>
    </source>
</evidence>
<reference evidence="2 3" key="1">
    <citation type="submission" date="2023-10" db="EMBL/GenBank/DDBJ databases">
        <title>Draft genome sequence of Xylaria bambusicola isolate GMP-LS, the root and basal stem rot pathogen of sugarcane in Indonesia.</title>
        <authorList>
            <person name="Selvaraj P."/>
            <person name="Muralishankar V."/>
            <person name="Muruganantham S."/>
            <person name="Sp S."/>
            <person name="Haryani S."/>
            <person name="Lau K.J.X."/>
            <person name="Naqvi N.I."/>
        </authorList>
    </citation>
    <scope>NUCLEOTIDE SEQUENCE [LARGE SCALE GENOMIC DNA]</scope>
    <source>
        <strain evidence="2">GMP-LS</strain>
    </source>
</reference>
<dbReference type="PANTHER" id="PTHR48007">
    <property type="entry name" value="LEUCINE-RICH REPEAT RECEPTOR-LIKE PROTEIN KINASE PXC1"/>
    <property type="match status" value="1"/>
</dbReference>
<dbReference type="GO" id="GO:0004672">
    <property type="term" value="F:protein kinase activity"/>
    <property type="evidence" value="ECO:0007669"/>
    <property type="project" value="InterPro"/>
</dbReference>
<dbReference type="InterPro" id="IPR011009">
    <property type="entry name" value="Kinase-like_dom_sf"/>
</dbReference>
<dbReference type="AlphaFoldDB" id="A0AAN7V2E3"/>